<sequence length="225" mass="25616">MASTRINIIKSQSFGPQCGIDRTMPAIMKRRMGAHEWEHFCNQVDNIMEPLNKGKYEDVAVMIGFCLVFSSFVTIIIVSPFLYLLFIPFVLMICTCGLIGRAASKRKAVSEQLRRFCEETSRTNDEISFHLREEVIRGSDSTYREIYFIEACLRTIDVIVVSGNNCTSQGIDWETSKQFSEVEHSMTILPFVQAINLDEEGTPARERQADDLDVEKDLEPASRIV</sequence>
<accession>A0A9K3LUE3</accession>
<feature type="transmembrane region" description="Helical" evidence="2">
    <location>
        <begin position="83"/>
        <end position="104"/>
    </location>
</feature>
<evidence type="ECO:0000256" key="2">
    <source>
        <dbReference type="SAM" id="Phobius"/>
    </source>
</evidence>
<feature type="region of interest" description="Disordered" evidence="1">
    <location>
        <begin position="202"/>
        <end position="225"/>
    </location>
</feature>
<reference evidence="3" key="2">
    <citation type="submission" date="2021-04" db="EMBL/GenBank/DDBJ databases">
        <authorList>
            <person name="Podell S."/>
        </authorList>
    </citation>
    <scope>NUCLEOTIDE SEQUENCE</scope>
    <source>
        <strain evidence="3">Hildebrandi</strain>
    </source>
</reference>
<organism evidence="3 4">
    <name type="scientific">Nitzschia inconspicua</name>
    <dbReference type="NCBI Taxonomy" id="303405"/>
    <lineage>
        <taxon>Eukaryota</taxon>
        <taxon>Sar</taxon>
        <taxon>Stramenopiles</taxon>
        <taxon>Ochrophyta</taxon>
        <taxon>Bacillariophyta</taxon>
        <taxon>Bacillariophyceae</taxon>
        <taxon>Bacillariophycidae</taxon>
        <taxon>Bacillariales</taxon>
        <taxon>Bacillariaceae</taxon>
        <taxon>Nitzschia</taxon>
    </lineage>
</organism>
<evidence type="ECO:0000313" key="4">
    <source>
        <dbReference type="Proteomes" id="UP000693970"/>
    </source>
</evidence>
<dbReference type="Proteomes" id="UP000693970">
    <property type="component" value="Unassembled WGS sequence"/>
</dbReference>
<evidence type="ECO:0000313" key="3">
    <source>
        <dbReference type="EMBL" id="KAG7368735.1"/>
    </source>
</evidence>
<keyword evidence="2" id="KW-0812">Transmembrane</keyword>
<dbReference type="EMBL" id="JAGRRH010000006">
    <property type="protein sequence ID" value="KAG7368735.1"/>
    <property type="molecule type" value="Genomic_DNA"/>
</dbReference>
<keyword evidence="2" id="KW-1133">Transmembrane helix</keyword>
<proteinExistence type="predicted"/>
<keyword evidence="2" id="KW-0472">Membrane</keyword>
<comment type="caution">
    <text evidence="3">The sequence shown here is derived from an EMBL/GenBank/DDBJ whole genome shotgun (WGS) entry which is preliminary data.</text>
</comment>
<reference evidence="3" key="1">
    <citation type="journal article" date="2021" name="Sci. Rep.">
        <title>Diploid genomic architecture of Nitzschia inconspicua, an elite biomass production diatom.</title>
        <authorList>
            <person name="Oliver A."/>
            <person name="Podell S."/>
            <person name="Pinowska A."/>
            <person name="Traller J.C."/>
            <person name="Smith S.R."/>
            <person name="McClure R."/>
            <person name="Beliaev A."/>
            <person name="Bohutskyi P."/>
            <person name="Hill E.A."/>
            <person name="Rabines A."/>
            <person name="Zheng H."/>
            <person name="Allen L.Z."/>
            <person name="Kuo A."/>
            <person name="Grigoriev I.V."/>
            <person name="Allen A.E."/>
            <person name="Hazlebeck D."/>
            <person name="Allen E.E."/>
        </authorList>
    </citation>
    <scope>NUCLEOTIDE SEQUENCE</scope>
    <source>
        <strain evidence="3">Hildebrandi</strain>
    </source>
</reference>
<keyword evidence="4" id="KW-1185">Reference proteome</keyword>
<evidence type="ECO:0000256" key="1">
    <source>
        <dbReference type="SAM" id="MobiDB-lite"/>
    </source>
</evidence>
<feature type="transmembrane region" description="Helical" evidence="2">
    <location>
        <begin position="59"/>
        <end position="77"/>
    </location>
</feature>
<gene>
    <name evidence="3" type="ORF">IV203_031478</name>
</gene>
<name>A0A9K3LUE3_9STRA</name>
<protein>
    <submittedName>
        <fullName evidence="3">Uncharacterized protein</fullName>
    </submittedName>
</protein>
<dbReference type="AlphaFoldDB" id="A0A9K3LUE3"/>